<dbReference type="InterPro" id="IPR041611">
    <property type="entry name" value="SKICH"/>
</dbReference>
<dbReference type="RefSeq" id="XP_017782664.1">
    <property type="nucleotide sequence ID" value="XM_017927175.1"/>
</dbReference>
<evidence type="ECO:0000313" key="2">
    <source>
        <dbReference type="Proteomes" id="UP000695000"/>
    </source>
</evidence>
<keyword evidence="2" id="KW-1185">Reference proteome</keyword>
<evidence type="ECO:0000313" key="3">
    <source>
        <dbReference type="RefSeq" id="XP_017782664.1"/>
    </source>
</evidence>
<reference evidence="3 4" key="1">
    <citation type="submission" date="2025-05" db="UniProtKB">
        <authorList>
            <consortium name="RefSeq"/>
        </authorList>
    </citation>
    <scope>IDENTIFICATION</scope>
    <source>
        <tissue evidence="3 4">Whole Larva</tissue>
    </source>
</reference>
<proteinExistence type="predicted"/>
<dbReference type="Pfam" id="PF17751">
    <property type="entry name" value="SKICH"/>
    <property type="match status" value="1"/>
</dbReference>
<dbReference type="RefSeq" id="XP_017782665.1">
    <property type="nucleotide sequence ID" value="XM_017927176.1"/>
</dbReference>
<dbReference type="GeneID" id="108567002"/>
<organism evidence="2 3">
    <name type="scientific">Nicrophorus vespilloides</name>
    <name type="common">Boreal carrion beetle</name>
    <dbReference type="NCBI Taxonomy" id="110193"/>
    <lineage>
        <taxon>Eukaryota</taxon>
        <taxon>Metazoa</taxon>
        <taxon>Ecdysozoa</taxon>
        <taxon>Arthropoda</taxon>
        <taxon>Hexapoda</taxon>
        <taxon>Insecta</taxon>
        <taxon>Pterygota</taxon>
        <taxon>Neoptera</taxon>
        <taxon>Endopterygota</taxon>
        <taxon>Coleoptera</taxon>
        <taxon>Polyphaga</taxon>
        <taxon>Staphyliniformia</taxon>
        <taxon>Silphidae</taxon>
        <taxon>Nicrophorinae</taxon>
        <taxon>Nicrophorus</taxon>
    </lineage>
</organism>
<dbReference type="Gene3D" id="2.60.40.2840">
    <property type="match status" value="1"/>
</dbReference>
<evidence type="ECO:0000259" key="1">
    <source>
        <dbReference type="Pfam" id="PF17751"/>
    </source>
</evidence>
<sequence length="287" mass="33294">MFNTNIIKCREFIDRLTMEFRNIVDPDSLILKVEFLDVDDQINYNLDLICKYSLIDYRPVKGDRIALYKCGWSFIDDYCLFEWAPVNEQYVIFKNGNLPRNSQIFYQLCYLSFENKILGASKLFQLVNKQSNNLIASNNFPPPTSLVNGISEATTEKPEGSGNEATNNYVCKKCTQCNSNNYLLKRIEQLELENYKLKLAVKQTFVEKNYDEQFLELKNSVKYLTDVVTQQGNEIDMLKNGQQKKENFDSCVEVKPLNETVDSHKINVGVNLDLWELESIPPFPYST</sequence>
<feature type="domain" description="SKICH" evidence="1">
    <location>
        <begin position="33"/>
        <end position="125"/>
    </location>
</feature>
<accession>A0ABM1N764</accession>
<protein>
    <submittedName>
        <fullName evidence="3 4">Tax1-binding protein 1 homolog</fullName>
    </submittedName>
</protein>
<gene>
    <name evidence="3 4" type="primary">LOC108567002</name>
</gene>
<name>A0ABM1N764_NICVS</name>
<evidence type="ECO:0000313" key="4">
    <source>
        <dbReference type="RefSeq" id="XP_017782665.1"/>
    </source>
</evidence>
<dbReference type="Proteomes" id="UP000695000">
    <property type="component" value="Unplaced"/>
</dbReference>